<protein>
    <recommendedName>
        <fullName evidence="3">Non-homologous end joining protein Ku</fullName>
    </recommendedName>
</protein>
<evidence type="ECO:0000256" key="3">
    <source>
        <dbReference type="HAMAP-Rule" id="MF_01875"/>
    </source>
</evidence>
<dbReference type="Gene3D" id="2.40.290.10">
    <property type="match status" value="1"/>
</dbReference>
<dbReference type="InterPro" id="IPR006164">
    <property type="entry name" value="DNA_bd_Ku70/Ku80"/>
</dbReference>
<dbReference type="PANTHER" id="PTHR41251">
    <property type="entry name" value="NON-HOMOLOGOUS END JOINING PROTEIN KU"/>
    <property type="match status" value="1"/>
</dbReference>
<keyword evidence="2 3" id="KW-0233">DNA recombination</keyword>
<dbReference type="HAMAP" id="MF_01875">
    <property type="entry name" value="Prokaryotic_Ku"/>
    <property type="match status" value="1"/>
</dbReference>
<dbReference type="CDD" id="cd00789">
    <property type="entry name" value="KU_like"/>
    <property type="match status" value="1"/>
</dbReference>
<dbReference type="InterPro" id="IPR009187">
    <property type="entry name" value="Prok_Ku"/>
</dbReference>
<dbReference type="EMBL" id="JAAWWP010000006">
    <property type="protein sequence ID" value="NKI41935.1"/>
    <property type="molecule type" value="Genomic_DNA"/>
</dbReference>
<evidence type="ECO:0000313" key="6">
    <source>
        <dbReference type="EMBL" id="NKI41935.1"/>
    </source>
</evidence>
<reference evidence="6 7" key="1">
    <citation type="submission" date="2020-04" db="EMBL/GenBank/DDBJ databases">
        <title>Phylogenetic Diversity and Antibacterial Activity against Ralstonia solanacearum of Endophytic Actinomycete Isolated from Moss.</title>
        <authorList>
            <person name="Zhuang X."/>
        </authorList>
    </citation>
    <scope>NUCLEOTIDE SEQUENCE [LARGE SCALE GENOMIC DNA]</scope>
    <source>
        <strain evidence="6 7">LD120</strain>
    </source>
</reference>
<accession>A0ABX1H3Q1</accession>
<dbReference type="InterPro" id="IPR016194">
    <property type="entry name" value="SPOC-like_C_dom_sf"/>
</dbReference>
<evidence type="ECO:0000313" key="7">
    <source>
        <dbReference type="Proteomes" id="UP000772196"/>
    </source>
</evidence>
<comment type="similarity">
    <text evidence="3">Belongs to the prokaryotic Ku family.</text>
</comment>
<keyword evidence="3" id="KW-0234">DNA repair</keyword>
<comment type="function">
    <text evidence="3">With LigD forms a non-homologous end joining (NHEJ) DNA repair enzyme, which repairs dsDNA breaks with reduced fidelity. Binds linear dsDNA with 5'- and 3'- overhangs but not closed circular dsDNA nor ssDNA. Recruits and stimulates the ligase activity of LigD.</text>
</comment>
<dbReference type="Proteomes" id="UP000772196">
    <property type="component" value="Unassembled WGS sequence"/>
</dbReference>
<keyword evidence="1 3" id="KW-0238">DNA-binding</keyword>
<comment type="caution">
    <text evidence="6">The sequence shown here is derived from an EMBL/GenBank/DDBJ whole genome shotgun (WGS) entry which is preliminary data.</text>
</comment>
<evidence type="ECO:0000256" key="2">
    <source>
        <dbReference type="ARBA" id="ARBA00023172"/>
    </source>
</evidence>
<dbReference type="Pfam" id="PF02735">
    <property type="entry name" value="Ku"/>
    <property type="match status" value="1"/>
</dbReference>
<keyword evidence="3" id="KW-0227">DNA damage</keyword>
<evidence type="ECO:0000259" key="5">
    <source>
        <dbReference type="SMART" id="SM00559"/>
    </source>
</evidence>
<evidence type="ECO:0000256" key="4">
    <source>
        <dbReference type="SAM" id="MobiDB-lite"/>
    </source>
</evidence>
<dbReference type="RefSeq" id="WP_168538643.1">
    <property type="nucleotide sequence ID" value="NZ_JAAWWP010000006.1"/>
</dbReference>
<sequence length="347" mass="37096">MARPVWTGTLSFGLVSVPVQLYGATRGHSLRFHQLQRGTSDRIRNRRVNERTGEEVPADDIVKGLDVGEEYVVVEPEELDDIAPGRSRSLEISGFVDLDEVEPVYFDRTYYLGPKGEENEKVYGLLRDALAQSHRAGIATFVLRGREHLVAVTAEGDILALHTLHWADEVRSPREEVGPVPERVRGGPSKNKELRTAVQLVEAMSTAWDPEEYHDTYQESVRSLVEAKSRGESVPKAAEPAESTNVIDLMDALQASVDSARRGPGRGGSGRRGPGRGGRSDGGAEGGKQGGGKAKSGAAGGSSGGGLDGLSKEELYERAAEAGVRGRSSMNRGQLIEALGGAGSKTA</sequence>
<feature type="compositionally biased region" description="Gly residues" evidence="4">
    <location>
        <begin position="265"/>
        <end position="308"/>
    </location>
</feature>
<feature type="domain" description="Ku" evidence="5">
    <location>
        <begin position="53"/>
        <end position="182"/>
    </location>
</feature>
<keyword evidence="7" id="KW-1185">Reference proteome</keyword>
<evidence type="ECO:0000256" key="1">
    <source>
        <dbReference type="ARBA" id="ARBA00023125"/>
    </source>
</evidence>
<dbReference type="SUPFAM" id="SSF100939">
    <property type="entry name" value="SPOC domain-like"/>
    <property type="match status" value="1"/>
</dbReference>
<gene>
    <name evidence="3" type="primary">ku</name>
    <name evidence="6" type="ORF">HFV08_11925</name>
</gene>
<organism evidence="6 7">
    <name type="scientific">Streptomyces physcomitrii</name>
    <dbReference type="NCBI Taxonomy" id="2724184"/>
    <lineage>
        <taxon>Bacteria</taxon>
        <taxon>Bacillati</taxon>
        <taxon>Actinomycetota</taxon>
        <taxon>Actinomycetes</taxon>
        <taxon>Kitasatosporales</taxon>
        <taxon>Streptomycetaceae</taxon>
        <taxon>Streptomyces</taxon>
    </lineage>
</organism>
<proteinExistence type="inferred from homology"/>
<dbReference type="PANTHER" id="PTHR41251:SF1">
    <property type="entry name" value="NON-HOMOLOGOUS END JOINING PROTEIN KU"/>
    <property type="match status" value="1"/>
</dbReference>
<comment type="subunit">
    <text evidence="3">Homodimer. Interacts with LigD.</text>
</comment>
<name>A0ABX1H3Q1_9ACTN</name>
<dbReference type="NCBIfam" id="TIGR02772">
    <property type="entry name" value="Ku_bact"/>
    <property type="match status" value="1"/>
</dbReference>
<feature type="region of interest" description="Disordered" evidence="4">
    <location>
        <begin position="257"/>
        <end position="312"/>
    </location>
</feature>
<dbReference type="SMART" id="SM00559">
    <property type="entry name" value="Ku78"/>
    <property type="match status" value="1"/>
</dbReference>